<protein>
    <submittedName>
        <fullName evidence="3">Putative conserved secreted protein midgut overexpressed</fullName>
    </submittedName>
</protein>
<evidence type="ECO:0000313" key="3">
    <source>
        <dbReference type="EMBL" id="NOV32972.1"/>
    </source>
</evidence>
<evidence type="ECO:0000259" key="2">
    <source>
        <dbReference type="Pfam" id="PF16414"/>
    </source>
</evidence>
<accession>A0A6M2CHW7</accession>
<dbReference type="EMBL" id="GHWJ01000235">
    <property type="protein sequence ID" value="NOV32972.1"/>
    <property type="molecule type" value="Transcribed_RNA"/>
</dbReference>
<feature type="signal peptide" evidence="1">
    <location>
        <begin position="1"/>
        <end position="21"/>
    </location>
</feature>
<keyword evidence="1" id="KW-0732">Signal</keyword>
<dbReference type="PANTHER" id="PTHR45727:SF2">
    <property type="entry name" value="NPC INTRACELLULAR CHOLESTEROL TRANSPORTER 1"/>
    <property type="match status" value="1"/>
</dbReference>
<evidence type="ECO:0000256" key="1">
    <source>
        <dbReference type="SAM" id="SignalP"/>
    </source>
</evidence>
<name>A0A6M2CHW7_RHIMP</name>
<dbReference type="InterPro" id="IPR032190">
    <property type="entry name" value="NPC1_N"/>
</dbReference>
<dbReference type="GO" id="GO:0015918">
    <property type="term" value="P:sterol transport"/>
    <property type="evidence" value="ECO:0007669"/>
    <property type="project" value="TreeGrafter"/>
</dbReference>
<dbReference type="AlphaFoldDB" id="A0A6M2CHW7"/>
<organism evidence="3">
    <name type="scientific">Rhipicephalus microplus</name>
    <name type="common">Cattle tick</name>
    <name type="synonym">Boophilus microplus</name>
    <dbReference type="NCBI Taxonomy" id="6941"/>
    <lineage>
        <taxon>Eukaryota</taxon>
        <taxon>Metazoa</taxon>
        <taxon>Ecdysozoa</taxon>
        <taxon>Arthropoda</taxon>
        <taxon>Chelicerata</taxon>
        <taxon>Arachnida</taxon>
        <taxon>Acari</taxon>
        <taxon>Parasitiformes</taxon>
        <taxon>Ixodida</taxon>
        <taxon>Ixodoidea</taxon>
        <taxon>Ixodidae</taxon>
        <taxon>Rhipicephalinae</taxon>
        <taxon>Rhipicephalus</taxon>
        <taxon>Boophilus</taxon>
    </lineage>
</organism>
<dbReference type="VEuPathDB" id="VectorBase:LOC119168413"/>
<feature type="domain" description="Niemann-Pick C1 N-terminal" evidence="2">
    <location>
        <begin position="21"/>
        <end position="210"/>
    </location>
</feature>
<dbReference type="GO" id="GO:0042632">
    <property type="term" value="P:cholesterol homeostasis"/>
    <property type="evidence" value="ECO:0007669"/>
    <property type="project" value="TreeGrafter"/>
</dbReference>
<dbReference type="GO" id="GO:0015485">
    <property type="term" value="F:cholesterol binding"/>
    <property type="evidence" value="ECO:0007669"/>
    <property type="project" value="TreeGrafter"/>
</dbReference>
<dbReference type="OrthoDB" id="6510177at2759"/>
<dbReference type="GO" id="GO:0030299">
    <property type="term" value="P:intestinal cholesterol absorption"/>
    <property type="evidence" value="ECO:0007669"/>
    <property type="project" value="TreeGrafter"/>
</dbReference>
<proteinExistence type="predicted"/>
<feature type="chain" id="PRO_5026978884" evidence="1">
    <location>
        <begin position="22"/>
        <end position="245"/>
    </location>
</feature>
<sequence length="245" mass="27227">MSSSRILTVAVCAMLVSSTMSHCITYGYCGTDDMSGKRLPCAIKRVPAAMKSVLLEKSCPALVSTKGHAALTCCDTEQAYTIKSQLKKLVYLGVRSDSECFLSFQNIVCQAVCSPHQSHFVAVFANRTEENSPKPSVTAIVYAVEKNFAEQVYNACKDVRTRVFRRRLLSYMCGNYRANQCSAQRFLDYVGAVYSEGGYSPFKIRYVLTDVPISVNGRMLTPFKPERQFIAQKANADAYLPQLPK</sequence>
<dbReference type="Pfam" id="PF16414">
    <property type="entry name" value="NPC1_N"/>
    <property type="match status" value="1"/>
</dbReference>
<reference evidence="3" key="1">
    <citation type="submission" date="2019-09" db="EMBL/GenBank/DDBJ databases">
        <title>Organ-specific transcriptomic study of the physiology of the cattle tick, Rhipicephalus microplus.</title>
        <authorList>
            <person name="Tirloni L."/>
            <person name="Braz G."/>
            <person name="Gandara A.C.P."/>
            <person name="Sabadin G.A."/>
            <person name="da Silva R.M."/>
            <person name="Guizzo M.G."/>
            <person name="Machado J.A."/>
            <person name="Costa E.P."/>
            <person name="Gomes H.F."/>
            <person name="Moraes J."/>
            <person name="Mota M.B.S."/>
            <person name="Mesquita R.D."/>
            <person name="Alvarenga P.H."/>
            <person name="Alves F."/>
            <person name="Seixas A."/>
            <person name="da Fonseca R.N."/>
            <person name="Fogaca A."/>
            <person name="Logullo C."/>
            <person name="Tanaka A."/>
            <person name="Daffre S."/>
            <person name="Termignoni C."/>
            <person name="Vaz I.S.Jr."/>
            <person name="Oliveira P.L."/>
            <person name="Ribeiro J.M."/>
        </authorList>
    </citation>
    <scope>NUCLEOTIDE SEQUENCE</scope>
    <source>
        <strain evidence="3">Porto Alegre</strain>
    </source>
</reference>
<dbReference type="PANTHER" id="PTHR45727">
    <property type="entry name" value="NPC INTRACELLULAR CHOLESTEROL TRANSPORTER 1"/>
    <property type="match status" value="1"/>
</dbReference>
<dbReference type="GO" id="GO:0005886">
    <property type="term" value="C:plasma membrane"/>
    <property type="evidence" value="ECO:0007669"/>
    <property type="project" value="TreeGrafter"/>
</dbReference>